<name>A0A7J9BAE5_GOSGO</name>
<gene>
    <name evidence="2" type="ORF">Gogos_017328</name>
</gene>
<protein>
    <submittedName>
        <fullName evidence="2">Uncharacterized protein</fullName>
    </submittedName>
</protein>
<keyword evidence="3" id="KW-1185">Reference proteome</keyword>
<proteinExistence type="predicted"/>
<dbReference type="OrthoDB" id="1002176at2759"/>
<dbReference type="Proteomes" id="UP000593579">
    <property type="component" value="Unassembled WGS sequence"/>
</dbReference>
<feature type="region of interest" description="Disordered" evidence="1">
    <location>
        <begin position="51"/>
        <end position="72"/>
    </location>
</feature>
<evidence type="ECO:0000313" key="3">
    <source>
        <dbReference type="Proteomes" id="UP000593579"/>
    </source>
</evidence>
<organism evidence="2 3">
    <name type="scientific">Gossypium gossypioides</name>
    <name type="common">Mexican cotton</name>
    <name type="synonym">Selera gossypioides</name>
    <dbReference type="NCBI Taxonomy" id="34282"/>
    <lineage>
        <taxon>Eukaryota</taxon>
        <taxon>Viridiplantae</taxon>
        <taxon>Streptophyta</taxon>
        <taxon>Embryophyta</taxon>
        <taxon>Tracheophyta</taxon>
        <taxon>Spermatophyta</taxon>
        <taxon>Magnoliopsida</taxon>
        <taxon>eudicotyledons</taxon>
        <taxon>Gunneridae</taxon>
        <taxon>Pentapetalae</taxon>
        <taxon>rosids</taxon>
        <taxon>malvids</taxon>
        <taxon>Malvales</taxon>
        <taxon>Malvaceae</taxon>
        <taxon>Malvoideae</taxon>
        <taxon>Gossypium</taxon>
    </lineage>
</organism>
<dbReference type="EMBL" id="JABEZY010000001">
    <property type="protein sequence ID" value="MBA0733295.1"/>
    <property type="molecule type" value="Genomic_DNA"/>
</dbReference>
<accession>A0A7J9BAE5</accession>
<sequence length="72" mass="7907">MAPDFLDGHRHRYLVFEYLNGVLNDLVLLLLTSGGDPGIISRNAHLPEPEGFDGNVDVGAGQTPQLRLPRIK</sequence>
<dbReference type="AlphaFoldDB" id="A0A7J9BAE5"/>
<comment type="caution">
    <text evidence="2">The sequence shown here is derived from an EMBL/GenBank/DDBJ whole genome shotgun (WGS) entry which is preliminary data.</text>
</comment>
<reference evidence="2 3" key="1">
    <citation type="journal article" date="2019" name="Genome Biol. Evol.">
        <title>Insights into the evolution of the New World diploid cottons (Gossypium, subgenus Houzingenia) based on genome sequencing.</title>
        <authorList>
            <person name="Grover C.E."/>
            <person name="Arick M.A. 2nd"/>
            <person name="Thrash A."/>
            <person name="Conover J.L."/>
            <person name="Sanders W.S."/>
            <person name="Peterson D.G."/>
            <person name="Frelichowski J.E."/>
            <person name="Scheffler J.A."/>
            <person name="Scheffler B.E."/>
            <person name="Wendel J.F."/>
        </authorList>
    </citation>
    <scope>NUCLEOTIDE SEQUENCE [LARGE SCALE GENOMIC DNA]</scope>
    <source>
        <strain evidence="2">5</strain>
        <tissue evidence="2">Leaf</tissue>
    </source>
</reference>
<evidence type="ECO:0000256" key="1">
    <source>
        <dbReference type="SAM" id="MobiDB-lite"/>
    </source>
</evidence>
<evidence type="ECO:0000313" key="2">
    <source>
        <dbReference type="EMBL" id="MBA0733295.1"/>
    </source>
</evidence>